<keyword evidence="12" id="KW-1185">Reference proteome</keyword>
<feature type="transmembrane region" description="Helical" evidence="9">
    <location>
        <begin position="198"/>
        <end position="219"/>
    </location>
</feature>
<protein>
    <submittedName>
        <fullName evidence="11">Na+/H+ antiporter NhaC</fullName>
    </submittedName>
</protein>
<dbReference type="PANTHER" id="PTHR33451">
    <property type="entry name" value="MALATE-2H(+)/NA(+)-LACTATE ANTIPORTER"/>
    <property type="match status" value="1"/>
</dbReference>
<evidence type="ECO:0000256" key="5">
    <source>
        <dbReference type="ARBA" id="ARBA00022692"/>
    </source>
</evidence>
<dbReference type="InterPro" id="IPR052180">
    <property type="entry name" value="NhaC_Na-H+_Antiporter"/>
</dbReference>
<name>A0A501PLX2_9PROT</name>
<evidence type="ECO:0000256" key="8">
    <source>
        <dbReference type="ARBA" id="ARBA00038435"/>
    </source>
</evidence>
<comment type="similarity">
    <text evidence="8">Belongs to the NhaC Na(+)/H(+) (TC 2.A.35) antiporter family.</text>
</comment>
<dbReference type="RefSeq" id="WP_139938750.1">
    <property type="nucleotide sequence ID" value="NZ_JBHSYP010000003.1"/>
</dbReference>
<feature type="transmembrane region" description="Helical" evidence="9">
    <location>
        <begin position="447"/>
        <end position="471"/>
    </location>
</feature>
<evidence type="ECO:0000256" key="7">
    <source>
        <dbReference type="ARBA" id="ARBA00023136"/>
    </source>
</evidence>
<comment type="subcellular location">
    <subcellularLocation>
        <location evidence="1">Cell membrane</location>
        <topology evidence="1">Multi-pass membrane protein</topology>
    </subcellularLocation>
</comment>
<dbReference type="OrthoDB" id="9762978at2"/>
<evidence type="ECO:0000256" key="2">
    <source>
        <dbReference type="ARBA" id="ARBA00022448"/>
    </source>
</evidence>
<proteinExistence type="inferred from homology"/>
<keyword evidence="2" id="KW-0813">Transport</keyword>
<evidence type="ECO:0000256" key="4">
    <source>
        <dbReference type="ARBA" id="ARBA00022475"/>
    </source>
</evidence>
<keyword evidence="4" id="KW-1003">Cell membrane</keyword>
<keyword evidence="6 9" id="KW-1133">Transmembrane helix</keyword>
<dbReference type="InterPro" id="IPR004770">
    <property type="entry name" value="Na/H_antiport_NhaC"/>
</dbReference>
<dbReference type="InterPro" id="IPR018461">
    <property type="entry name" value="Na/H_Antiport_NhaC-like_C"/>
</dbReference>
<accession>A0A501PLX2</accession>
<dbReference type="GO" id="GO:0015297">
    <property type="term" value="F:antiporter activity"/>
    <property type="evidence" value="ECO:0007669"/>
    <property type="project" value="UniProtKB-KW"/>
</dbReference>
<evidence type="ECO:0000256" key="9">
    <source>
        <dbReference type="SAM" id="Phobius"/>
    </source>
</evidence>
<feature type="transmembrane region" description="Helical" evidence="9">
    <location>
        <begin position="114"/>
        <end position="131"/>
    </location>
</feature>
<dbReference type="AlphaFoldDB" id="A0A501PLX2"/>
<feature type="domain" description="Na+/H+ antiporter NhaC-like C-terminal" evidence="10">
    <location>
        <begin position="166"/>
        <end position="473"/>
    </location>
</feature>
<evidence type="ECO:0000313" key="11">
    <source>
        <dbReference type="EMBL" id="TPD61423.1"/>
    </source>
</evidence>
<evidence type="ECO:0000256" key="6">
    <source>
        <dbReference type="ARBA" id="ARBA00022989"/>
    </source>
</evidence>
<evidence type="ECO:0000256" key="3">
    <source>
        <dbReference type="ARBA" id="ARBA00022449"/>
    </source>
</evidence>
<gene>
    <name evidence="11" type="primary">nhaC</name>
    <name evidence="11" type="ORF">FIV46_04230</name>
</gene>
<feature type="transmembrane region" description="Helical" evidence="9">
    <location>
        <begin position="264"/>
        <end position="281"/>
    </location>
</feature>
<keyword evidence="5 9" id="KW-0812">Transmembrane</keyword>
<feature type="transmembrane region" description="Helical" evidence="9">
    <location>
        <begin position="12"/>
        <end position="32"/>
    </location>
</feature>
<organism evidence="11 12">
    <name type="scientific">Emcibacter nanhaiensis</name>
    <dbReference type="NCBI Taxonomy" id="1505037"/>
    <lineage>
        <taxon>Bacteria</taxon>
        <taxon>Pseudomonadati</taxon>
        <taxon>Pseudomonadota</taxon>
        <taxon>Alphaproteobacteria</taxon>
        <taxon>Emcibacterales</taxon>
        <taxon>Emcibacteraceae</taxon>
        <taxon>Emcibacter</taxon>
    </lineage>
</organism>
<sequence>MTEETAREPSLLDAIIPVVFLIILLTTSVLLYQDESSYGPNQIALILAGGIALLVGWKNGVKWRTMEKAISRGIGNTVGALLILLMVGALIGTWILSGTVPAMIYYGLQVINPSVFYFTACILCAITSMSIGSSWTTASTVGIGLMGIASGLGLPLEITAGAVISGAYFGDKMSPLSDTTNLAPAITGTDLFTHIRHMMWTTGPAISLALILFLVIGLTQEPVQNNISVEGRLLILDQNFSIGPHLFIPMVVVFYLAYKKYPAFPTLMFGAILGGIMALIFQQATILKFVGDDGLMRGVAMFKGVWTALFDGYNSQTGNEEMDSLLSRGGMANMLNTIWLIMCAITFGSILEHLGMLQKLVVGLLGLAKSTGSLILITALTCFGINVIAMDQYIAIVLPGRMYRIEFERRKLAAKNLSRVLEDTATVTSVLVPWNTCGAFMSATLGIATLAYAPYCFFNILSPIISVIYGYTNFKITPMEEEEVAAE</sequence>
<feature type="transmembrane region" description="Helical" evidence="9">
    <location>
        <begin position="420"/>
        <end position="441"/>
    </location>
</feature>
<dbReference type="PANTHER" id="PTHR33451:SF3">
    <property type="entry name" value="MALATE-2H(+)_NA(+)-LACTATE ANTIPORTER"/>
    <property type="match status" value="1"/>
</dbReference>
<feature type="transmembrane region" description="Helical" evidence="9">
    <location>
        <begin position="78"/>
        <end position="108"/>
    </location>
</feature>
<dbReference type="EMBL" id="VFIY01000005">
    <property type="protein sequence ID" value="TPD61423.1"/>
    <property type="molecule type" value="Genomic_DNA"/>
</dbReference>
<reference evidence="12" key="1">
    <citation type="submission" date="2019-06" db="EMBL/GenBank/DDBJ databases">
        <title>The complete genome of Emcibacter congregatus ZYLT.</title>
        <authorList>
            <person name="Zhao Z."/>
        </authorList>
    </citation>
    <scope>NUCLEOTIDE SEQUENCE [LARGE SCALE GENOMIC DNA]</scope>
    <source>
        <strain evidence="12">MCCC 1A06723</strain>
    </source>
</reference>
<comment type="caution">
    <text evidence="11">The sequence shown here is derived from an EMBL/GenBank/DDBJ whole genome shotgun (WGS) entry which is preliminary data.</text>
</comment>
<keyword evidence="7 9" id="KW-0472">Membrane</keyword>
<keyword evidence="3" id="KW-0050">Antiport</keyword>
<feature type="transmembrane region" description="Helical" evidence="9">
    <location>
        <begin position="38"/>
        <end position="57"/>
    </location>
</feature>
<feature type="transmembrane region" description="Helical" evidence="9">
    <location>
        <begin position="240"/>
        <end position="258"/>
    </location>
</feature>
<dbReference type="NCBIfam" id="TIGR00931">
    <property type="entry name" value="antiport_nhaC"/>
    <property type="match status" value="1"/>
</dbReference>
<feature type="transmembrane region" description="Helical" evidence="9">
    <location>
        <begin position="334"/>
        <end position="354"/>
    </location>
</feature>
<dbReference type="GO" id="GO:0005886">
    <property type="term" value="C:plasma membrane"/>
    <property type="evidence" value="ECO:0007669"/>
    <property type="project" value="UniProtKB-SubCell"/>
</dbReference>
<evidence type="ECO:0000313" key="12">
    <source>
        <dbReference type="Proteomes" id="UP000319148"/>
    </source>
</evidence>
<feature type="transmembrane region" description="Helical" evidence="9">
    <location>
        <begin position="374"/>
        <end position="399"/>
    </location>
</feature>
<evidence type="ECO:0000259" key="10">
    <source>
        <dbReference type="Pfam" id="PF03553"/>
    </source>
</evidence>
<evidence type="ECO:0000256" key="1">
    <source>
        <dbReference type="ARBA" id="ARBA00004651"/>
    </source>
</evidence>
<dbReference type="Pfam" id="PF03553">
    <property type="entry name" value="Na_H_antiporter"/>
    <property type="match status" value="1"/>
</dbReference>
<feature type="transmembrane region" description="Helical" evidence="9">
    <location>
        <begin position="143"/>
        <end position="169"/>
    </location>
</feature>
<dbReference type="Proteomes" id="UP000319148">
    <property type="component" value="Unassembled WGS sequence"/>
</dbReference>